<dbReference type="CDD" id="cd02174">
    <property type="entry name" value="CCT"/>
    <property type="match status" value="1"/>
</dbReference>
<evidence type="ECO:0000256" key="6">
    <source>
        <dbReference type="ARBA" id="ARBA00023098"/>
    </source>
</evidence>
<keyword evidence="6" id="KW-0443">Lipid metabolism</keyword>
<keyword evidence="8" id="KW-1208">Phospholipid metabolism</keyword>
<dbReference type="GO" id="GO:0005737">
    <property type="term" value="C:cytoplasm"/>
    <property type="evidence" value="ECO:0007669"/>
    <property type="project" value="TreeGrafter"/>
</dbReference>
<evidence type="ECO:0000256" key="2">
    <source>
        <dbReference type="ARBA" id="ARBA00010101"/>
    </source>
</evidence>
<feature type="domain" description="Cytidyltransferase-like" evidence="12">
    <location>
        <begin position="65"/>
        <end position="185"/>
    </location>
</feature>
<evidence type="ECO:0000256" key="4">
    <source>
        <dbReference type="ARBA" id="ARBA00022679"/>
    </source>
</evidence>
<keyword evidence="3" id="KW-0444">Lipid biosynthesis</keyword>
<protein>
    <recommendedName>
        <fullName evidence="10">ethanolamine-phosphate cytidylyltransferase</fullName>
        <ecNumber evidence="10">2.7.7.14</ecNumber>
    </recommendedName>
    <alternativeName>
        <fullName evidence="11">CTP:phosphoethanolamine cytidylyltransferase</fullName>
    </alternativeName>
</protein>
<evidence type="ECO:0000256" key="3">
    <source>
        <dbReference type="ARBA" id="ARBA00022516"/>
    </source>
</evidence>
<proteinExistence type="inferred from homology"/>
<evidence type="ECO:0000256" key="10">
    <source>
        <dbReference type="ARBA" id="ARBA00024221"/>
    </source>
</evidence>
<dbReference type="SUPFAM" id="SSF52374">
    <property type="entry name" value="Nucleotidylyl transferase"/>
    <property type="match status" value="2"/>
</dbReference>
<evidence type="ECO:0000256" key="9">
    <source>
        <dbReference type="ARBA" id="ARBA00024191"/>
    </source>
</evidence>
<dbReference type="EC" id="2.7.7.14" evidence="10"/>
<dbReference type="VEuPathDB" id="VectorBase:ACON2_032752"/>
<keyword evidence="5" id="KW-0548">Nucleotidyltransferase</keyword>
<dbReference type="PANTHER" id="PTHR45780:SF2">
    <property type="entry name" value="ETHANOLAMINE-PHOSPHATE CYTIDYLYLTRANSFERASE"/>
    <property type="match status" value="1"/>
</dbReference>
<evidence type="ECO:0000256" key="11">
    <source>
        <dbReference type="ARBA" id="ARBA00031473"/>
    </source>
</evidence>
<keyword evidence="4" id="KW-0808">Transferase</keyword>
<sequence length="463" mass="52149">MANRNENGHSGNADKEVRVWCDGWLNQSGTSTTVACHKYMFRFCVHTVKSGLHIGHQTDKETPSAYDMVHFGHANSLRQAKALGHKLVVGIHNDEDITKNKGPPVFTQEERYKMVRGIKWVDEVVEDAPYVTTLETLDKYDCDFCVHGDDITLTADGVDTYHLVKKAQRYKEVSRTAGVSTTDLVGRMLLLTKNHFKQGDKEYEVEKDGSSQLGQDHTARSPWTGCSQFLPTTQKIIQFSDGKAPKPTDRIVYVAGAFDLFHVGHLDFLEKAKEHGDYLIVGLHTDPVVNQYKGGNYPIMNLHERVLSVLACKYVNEVVIGAPYSVTADLMEHFNVGLVCHGQTHIALDVGNIDPYAIPKQMGKFMLIDSGNTITTEDIVERIIRHRLEFEQRNKKKEKKEIEVYERCRVSWPRNPVDPMTPMTTTMMMTVVVVSRGDAAAAAAAKEVQISRLRVFCVYFNLS</sequence>
<organism evidence="13">
    <name type="scientific">Anopheles coluzzii</name>
    <name type="common">African malaria mosquito</name>
    <dbReference type="NCBI Taxonomy" id="1518534"/>
    <lineage>
        <taxon>Eukaryota</taxon>
        <taxon>Metazoa</taxon>
        <taxon>Ecdysozoa</taxon>
        <taxon>Arthropoda</taxon>
        <taxon>Hexapoda</taxon>
        <taxon>Insecta</taxon>
        <taxon>Pterygota</taxon>
        <taxon>Neoptera</taxon>
        <taxon>Endopterygota</taxon>
        <taxon>Diptera</taxon>
        <taxon>Nematocera</taxon>
        <taxon>Culicoidea</taxon>
        <taxon>Culicidae</taxon>
        <taxon>Anophelinae</taxon>
        <taxon>Anopheles</taxon>
    </lineage>
</organism>
<evidence type="ECO:0000256" key="1">
    <source>
        <dbReference type="ARBA" id="ARBA00005189"/>
    </source>
</evidence>
<comment type="pathway">
    <text evidence="9">Phospholipid metabolism; phosphatidylethanolamine biosynthesis; phosphatidylethanolamine from ethanolamine: step 2/3.</text>
</comment>
<reference evidence="13" key="1">
    <citation type="submission" date="2022-08" db="UniProtKB">
        <authorList>
            <consortium name="EnsemblMetazoa"/>
        </authorList>
    </citation>
    <scope>IDENTIFICATION</scope>
</reference>
<dbReference type="GO" id="GO:0006646">
    <property type="term" value="P:phosphatidylethanolamine biosynthetic process"/>
    <property type="evidence" value="ECO:0007669"/>
    <property type="project" value="InterPro"/>
</dbReference>
<name>A0A8W7PJD4_ANOCL</name>
<comment type="pathway">
    <text evidence="1">Lipid metabolism.</text>
</comment>
<evidence type="ECO:0000259" key="12">
    <source>
        <dbReference type="Pfam" id="PF01467"/>
    </source>
</evidence>
<comment type="similarity">
    <text evidence="2">Belongs to the cytidylyltransferase family.</text>
</comment>
<evidence type="ECO:0000256" key="5">
    <source>
        <dbReference type="ARBA" id="ARBA00022695"/>
    </source>
</evidence>
<dbReference type="NCBIfam" id="TIGR00125">
    <property type="entry name" value="cyt_tran_rel"/>
    <property type="match status" value="2"/>
</dbReference>
<dbReference type="Proteomes" id="UP000075882">
    <property type="component" value="Unassembled WGS sequence"/>
</dbReference>
<evidence type="ECO:0000256" key="7">
    <source>
        <dbReference type="ARBA" id="ARBA00023209"/>
    </source>
</evidence>
<dbReference type="PANTHER" id="PTHR45780">
    <property type="entry name" value="ETHANOLAMINE-PHOSPHATE CYTIDYLYLTRANSFERASE"/>
    <property type="match status" value="1"/>
</dbReference>
<accession>A0A8W7PJD4</accession>
<dbReference type="GO" id="GO:0004306">
    <property type="term" value="F:ethanolamine-phosphate cytidylyltransferase activity"/>
    <property type="evidence" value="ECO:0007669"/>
    <property type="project" value="UniProtKB-EC"/>
</dbReference>
<evidence type="ECO:0000313" key="13">
    <source>
        <dbReference type="EnsemblMetazoa" id="ACOM032763-PA.1"/>
    </source>
</evidence>
<dbReference type="CDD" id="cd02173">
    <property type="entry name" value="ECT"/>
    <property type="match status" value="1"/>
</dbReference>
<dbReference type="InterPro" id="IPR044608">
    <property type="entry name" value="Ect1/PCYT2"/>
</dbReference>
<dbReference type="Pfam" id="PF01467">
    <property type="entry name" value="CTP_transf_like"/>
    <property type="match status" value="2"/>
</dbReference>
<evidence type="ECO:0000256" key="8">
    <source>
        <dbReference type="ARBA" id="ARBA00023264"/>
    </source>
</evidence>
<dbReference type="EnsemblMetazoa" id="ACOM032763-RA">
    <property type="protein sequence ID" value="ACOM032763-PA.1"/>
    <property type="gene ID" value="ACOM032763"/>
</dbReference>
<feature type="domain" description="Cytidyltransferase-like" evidence="12">
    <location>
        <begin position="254"/>
        <end position="343"/>
    </location>
</feature>
<keyword evidence="7" id="KW-0594">Phospholipid biosynthesis</keyword>
<dbReference type="InterPro" id="IPR041723">
    <property type="entry name" value="CCT"/>
</dbReference>
<dbReference type="InterPro" id="IPR004821">
    <property type="entry name" value="Cyt_trans-like"/>
</dbReference>
<dbReference type="AlphaFoldDB" id="A0A8W7PJD4"/>
<dbReference type="Gene3D" id="3.40.50.620">
    <property type="entry name" value="HUPs"/>
    <property type="match status" value="2"/>
</dbReference>
<dbReference type="InterPro" id="IPR014729">
    <property type="entry name" value="Rossmann-like_a/b/a_fold"/>
</dbReference>